<organism evidence="1 2">
    <name type="scientific">Pluteus cervinus</name>
    <dbReference type="NCBI Taxonomy" id="181527"/>
    <lineage>
        <taxon>Eukaryota</taxon>
        <taxon>Fungi</taxon>
        <taxon>Dikarya</taxon>
        <taxon>Basidiomycota</taxon>
        <taxon>Agaricomycotina</taxon>
        <taxon>Agaricomycetes</taxon>
        <taxon>Agaricomycetidae</taxon>
        <taxon>Agaricales</taxon>
        <taxon>Pluteineae</taxon>
        <taxon>Pluteaceae</taxon>
        <taxon>Pluteus</taxon>
    </lineage>
</organism>
<protein>
    <submittedName>
        <fullName evidence="1">Uncharacterized protein</fullName>
    </submittedName>
</protein>
<gene>
    <name evidence="1" type="ORF">BDN72DRAFT_964507</name>
</gene>
<proteinExistence type="predicted"/>
<evidence type="ECO:0000313" key="2">
    <source>
        <dbReference type="Proteomes" id="UP000308600"/>
    </source>
</evidence>
<reference evidence="1 2" key="1">
    <citation type="journal article" date="2019" name="Nat. Ecol. Evol.">
        <title>Megaphylogeny resolves global patterns of mushroom evolution.</title>
        <authorList>
            <person name="Varga T."/>
            <person name="Krizsan K."/>
            <person name="Foldi C."/>
            <person name="Dima B."/>
            <person name="Sanchez-Garcia M."/>
            <person name="Sanchez-Ramirez S."/>
            <person name="Szollosi G.J."/>
            <person name="Szarkandi J.G."/>
            <person name="Papp V."/>
            <person name="Albert L."/>
            <person name="Andreopoulos W."/>
            <person name="Angelini C."/>
            <person name="Antonin V."/>
            <person name="Barry K.W."/>
            <person name="Bougher N.L."/>
            <person name="Buchanan P."/>
            <person name="Buyck B."/>
            <person name="Bense V."/>
            <person name="Catcheside P."/>
            <person name="Chovatia M."/>
            <person name="Cooper J."/>
            <person name="Damon W."/>
            <person name="Desjardin D."/>
            <person name="Finy P."/>
            <person name="Geml J."/>
            <person name="Haridas S."/>
            <person name="Hughes K."/>
            <person name="Justo A."/>
            <person name="Karasinski D."/>
            <person name="Kautmanova I."/>
            <person name="Kiss B."/>
            <person name="Kocsube S."/>
            <person name="Kotiranta H."/>
            <person name="LaButti K.M."/>
            <person name="Lechner B.E."/>
            <person name="Liimatainen K."/>
            <person name="Lipzen A."/>
            <person name="Lukacs Z."/>
            <person name="Mihaltcheva S."/>
            <person name="Morgado L.N."/>
            <person name="Niskanen T."/>
            <person name="Noordeloos M.E."/>
            <person name="Ohm R.A."/>
            <person name="Ortiz-Santana B."/>
            <person name="Ovrebo C."/>
            <person name="Racz N."/>
            <person name="Riley R."/>
            <person name="Savchenko A."/>
            <person name="Shiryaev A."/>
            <person name="Soop K."/>
            <person name="Spirin V."/>
            <person name="Szebenyi C."/>
            <person name="Tomsovsky M."/>
            <person name="Tulloss R.E."/>
            <person name="Uehling J."/>
            <person name="Grigoriev I.V."/>
            <person name="Vagvolgyi C."/>
            <person name="Papp T."/>
            <person name="Martin F.M."/>
            <person name="Miettinen O."/>
            <person name="Hibbett D.S."/>
            <person name="Nagy L.G."/>
        </authorList>
    </citation>
    <scope>NUCLEOTIDE SEQUENCE [LARGE SCALE GENOMIC DNA]</scope>
    <source>
        <strain evidence="1 2">NL-1719</strain>
    </source>
</reference>
<dbReference type="Proteomes" id="UP000308600">
    <property type="component" value="Unassembled WGS sequence"/>
</dbReference>
<dbReference type="EMBL" id="ML208577">
    <property type="protein sequence ID" value="TFK62496.1"/>
    <property type="molecule type" value="Genomic_DNA"/>
</dbReference>
<sequence>MTSILSLSSSLPAASSSVSNIAAPAFRQFTFFDVVPVKDVHDLDSPPEIFKAPLELSTVVSSSVGVIAADIHGSIHILGREFEPVQSWVAHVQGRVTHIAEQNGVLLTMGDEDNVKAPLLKIWDLSNKDKKTGAPVTLRSTKIQLGSRPHPVTSIALSANFSHFAIGLGDGTVLLYRHLDQSIASSNSLTALPKVRTVHESPNEPITGLGFKEPTEDNANMSLFVVTTNRVLVYQISGRGSGGAATVVDEIGAALGCATMDSQAKDMIIARNEAIYLCGTEGRGTCYAYEGNKSSIHTHLNYLIIISPPVMPSITAASATIRNFAARTTNLQEDVMKVTVFDPDNKLVAYSGPFTQGVREVVSQWGQIYVLTNDGHLLCLQEKPTSAKLDMLYRKSLFPLALNVAKSQGLDDSTLAEIHQQYGDHLYVKGDYDGAMQQYIKTIGHLQPSYVIRKYLDAQRIHSLVTYLQELHSLGLANADHTTLLLNTYTKLKDVARLDTFIKTESKRGADDESGDFPFDLETAIRVCRQAGYYEHASYLAKKYGKHEAYLQIQIEDARNYRDALGYLRKLGPELAESNLARYGRAMLESLPQETTQLLIDLCTTSGPLESEEDEPPVAPAPTRQPSIGPSYLALLSLNRASVVQPAVSADPPIQTPPSPSIRTVRADASSRRESIHEASRASTPPIRSPSLTGKPPPPPPPKKLSPRIYFAHFVDHMDRFLIFLETVALRRWGQTVSESDGQPQIPPSLADLPVEDEAERLDQVAVWNTLLELYLTLKKPPEEERVLRDKALRVLKSDGLPYDPTHALIICSTRGYTQGLVLLWEKMGMYEEVLRFWMDRDKEGNTPEASKEVVNHLNAYGESNPHLYPLVLRFLTSTPELLTRHEDDLKRVLEHVVEEKILPPLGVIQVLSRNGVASVGLVKEWLMKRIKTAREEIQTDQELTNSYRKETATKLQQVADLSDTEHPRVFNATRCSACGGQLDLPSIHFMCNHSYHQRCLADNETECPNCIREHGVIQEIRRNNERLADQHEVFLSEVQEGGFEAVASAFSRGALSLARPMDGAGILV</sequence>
<keyword evidence="2" id="KW-1185">Reference proteome</keyword>
<evidence type="ECO:0000313" key="1">
    <source>
        <dbReference type="EMBL" id="TFK62496.1"/>
    </source>
</evidence>
<name>A0ACD3AA00_9AGAR</name>
<accession>A0ACD3AA00</accession>